<dbReference type="SUPFAM" id="SSF53850">
    <property type="entry name" value="Periplasmic binding protein-like II"/>
    <property type="match status" value="1"/>
</dbReference>
<dbReference type="Proteomes" id="UP000293652">
    <property type="component" value="Unassembled WGS sequence"/>
</dbReference>
<dbReference type="InterPro" id="IPR036388">
    <property type="entry name" value="WH-like_DNA-bd_sf"/>
</dbReference>
<protein>
    <recommendedName>
        <fullName evidence="6">HTH-type transcriptional regulator TtuA</fullName>
    </recommendedName>
    <alternativeName>
        <fullName evidence="7">Tartrate utilization transcriptional regulator</fullName>
    </alternativeName>
</protein>
<evidence type="ECO:0000313" key="10">
    <source>
        <dbReference type="EMBL" id="TAX65216.1"/>
    </source>
</evidence>
<dbReference type="GO" id="GO:0003700">
    <property type="term" value="F:DNA-binding transcription factor activity"/>
    <property type="evidence" value="ECO:0007669"/>
    <property type="project" value="InterPro"/>
</dbReference>
<dbReference type="Gene3D" id="1.10.10.10">
    <property type="entry name" value="Winged helix-like DNA-binding domain superfamily/Winged helix DNA-binding domain"/>
    <property type="match status" value="1"/>
</dbReference>
<evidence type="ECO:0000256" key="1">
    <source>
        <dbReference type="ARBA" id="ARBA00009437"/>
    </source>
</evidence>
<feature type="domain" description="HTH lysR-type" evidence="8">
    <location>
        <begin position="1"/>
        <end position="59"/>
    </location>
</feature>
<comment type="function">
    <text evidence="5">Transcriptional regulator of the ttuABCDE tartrate utilization operon.</text>
</comment>
<proteinExistence type="inferred from homology"/>
<evidence type="ECO:0000259" key="8">
    <source>
        <dbReference type="PROSITE" id="PS50931"/>
    </source>
</evidence>
<dbReference type="PROSITE" id="PS50931">
    <property type="entry name" value="HTH_LYSR"/>
    <property type="match status" value="1"/>
</dbReference>
<evidence type="ECO:0000313" key="9">
    <source>
        <dbReference type="EMBL" id="TAW13673.1"/>
    </source>
</evidence>
<sequence>MDRLEAMTIFLAAVETGSLSAASRRLRIPLATVSRRVSELEDHLKFRLLVRGNRKLTLTRAGRTYLSSCRRILEDLAEAERDAAGEYETPRGLLTVSVPQVLGRVHVMPVVAEFLREYPDIRVSVQLTDRKISVGEEGVDLALRVGELPDSSMIALRAGSFGQVLCASPSYFEDRHVPEHPADLAAHSCIGYEGLATGRRWEFGSGTARRTVEVPCRLLVNSIEAALSAALAGGGIACVLSYLADELVEAKKLVTVLDAHAPPAIPVSFIYPGQRQVPLKLRAFLDFAVPRMKDRLRYGQH</sequence>
<dbReference type="RefSeq" id="WP_115156601.1">
    <property type="nucleotide sequence ID" value="NZ_CP140864.1"/>
</dbReference>
<dbReference type="Proteomes" id="UP000292036">
    <property type="component" value="Unassembled WGS sequence"/>
</dbReference>
<name>A0A4Q8XP57_RHILE</name>
<dbReference type="AlphaFoldDB" id="A0A4Q8XP57"/>
<dbReference type="GO" id="GO:0043565">
    <property type="term" value="F:sequence-specific DNA binding"/>
    <property type="evidence" value="ECO:0007669"/>
    <property type="project" value="TreeGrafter"/>
</dbReference>
<evidence type="ECO:0000256" key="4">
    <source>
        <dbReference type="ARBA" id="ARBA00023163"/>
    </source>
</evidence>
<evidence type="ECO:0000256" key="3">
    <source>
        <dbReference type="ARBA" id="ARBA00023125"/>
    </source>
</evidence>
<dbReference type="InterPro" id="IPR036390">
    <property type="entry name" value="WH_DNA-bd_sf"/>
</dbReference>
<evidence type="ECO:0000256" key="6">
    <source>
        <dbReference type="ARBA" id="ARBA00067332"/>
    </source>
</evidence>
<keyword evidence="4" id="KW-0804">Transcription</keyword>
<dbReference type="GO" id="GO:0006351">
    <property type="term" value="P:DNA-templated transcription"/>
    <property type="evidence" value="ECO:0007669"/>
    <property type="project" value="TreeGrafter"/>
</dbReference>
<comment type="caution">
    <text evidence="10">The sequence shown here is derived from an EMBL/GenBank/DDBJ whole genome shotgun (WGS) entry which is preliminary data.</text>
</comment>
<dbReference type="EMBL" id="SIPS01000013">
    <property type="protein sequence ID" value="TAW13673.1"/>
    <property type="molecule type" value="Genomic_DNA"/>
</dbReference>
<evidence type="ECO:0000256" key="7">
    <source>
        <dbReference type="ARBA" id="ARBA00083243"/>
    </source>
</evidence>
<dbReference type="EMBL" id="SIPC01000007">
    <property type="protein sequence ID" value="TAX65216.1"/>
    <property type="molecule type" value="Genomic_DNA"/>
</dbReference>
<dbReference type="GeneID" id="303219160"/>
<dbReference type="FunFam" id="1.10.10.10:FF:000001">
    <property type="entry name" value="LysR family transcriptional regulator"/>
    <property type="match status" value="1"/>
</dbReference>
<dbReference type="Pfam" id="PF03466">
    <property type="entry name" value="LysR_substrate"/>
    <property type="match status" value="1"/>
</dbReference>
<evidence type="ECO:0000313" key="12">
    <source>
        <dbReference type="Proteomes" id="UP000293652"/>
    </source>
</evidence>
<dbReference type="PANTHER" id="PTHR30537">
    <property type="entry name" value="HTH-TYPE TRANSCRIPTIONAL REGULATOR"/>
    <property type="match status" value="1"/>
</dbReference>
<reference evidence="11 12" key="1">
    <citation type="submission" date="2019-02" db="EMBL/GenBank/DDBJ databases">
        <title>The genomic architecture of introgression among sibling species of bacteria.</title>
        <authorList>
            <person name="Cavassim M.I.A."/>
            <person name="Moeskjaer S."/>
            <person name="Moslemi C."/>
            <person name="Fields B."/>
            <person name="Bachmann A."/>
            <person name="Vilhjalmsson B."/>
            <person name="Schierup M.H."/>
            <person name="Young J.P.W."/>
            <person name="Andersen S.U."/>
        </authorList>
    </citation>
    <scope>NUCLEOTIDE SEQUENCE [LARGE SCALE GENOMIC DNA]</scope>
    <source>
        <strain evidence="10 12">SM145A</strain>
        <strain evidence="9 11">SM151B</strain>
    </source>
</reference>
<accession>A0A4Q8XP57</accession>
<dbReference type="InterPro" id="IPR000847">
    <property type="entry name" value="LysR_HTH_N"/>
</dbReference>
<dbReference type="Pfam" id="PF00126">
    <property type="entry name" value="HTH_1"/>
    <property type="match status" value="1"/>
</dbReference>
<dbReference type="PANTHER" id="PTHR30537:SF5">
    <property type="entry name" value="HTH-TYPE TRANSCRIPTIONAL ACTIVATOR TTDR-RELATED"/>
    <property type="match status" value="1"/>
</dbReference>
<evidence type="ECO:0000256" key="2">
    <source>
        <dbReference type="ARBA" id="ARBA00023015"/>
    </source>
</evidence>
<dbReference type="Gene3D" id="3.40.190.290">
    <property type="match status" value="1"/>
</dbReference>
<evidence type="ECO:0000313" key="11">
    <source>
        <dbReference type="Proteomes" id="UP000292036"/>
    </source>
</evidence>
<organism evidence="10 12">
    <name type="scientific">Rhizobium leguminosarum</name>
    <dbReference type="NCBI Taxonomy" id="384"/>
    <lineage>
        <taxon>Bacteria</taxon>
        <taxon>Pseudomonadati</taxon>
        <taxon>Pseudomonadota</taxon>
        <taxon>Alphaproteobacteria</taxon>
        <taxon>Hyphomicrobiales</taxon>
        <taxon>Rhizobiaceae</taxon>
        <taxon>Rhizobium/Agrobacterium group</taxon>
        <taxon>Rhizobium</taxon>
    </lineage>
</organism>
<keyword evidence="3" id="KW-0238">DNA-binding</keyword>
<dbReference type="InterPro" id="IPR005119">
    <property type="entry name" value="LysR_subst-bd"/>
</dbReference>
<comment type="similarity">
    <text evidence="1">Belongs to the LysR transcriptional regulatory family.</text>
</comment>
<keyword evidence="2" id="KW-0805">Transcription regulation</keyword>
<dbReference type="SUPFAM" id="SSF46785">
    <property type="entry name" value="Winged helix' DNA-binding domain"/>
    <property type="match status" value="1"/>
</dbReference>
<evidence type="ECO:0000256" key="5">
    <source>
        <dbReference type="ARBA" id="ARBA00054626"/>
    </source>
</evidence>
<dbReference type="InterPro" id="IPR058163">
    <property type="entry name" value="LysR-type_TF_proteobact-type"/>
</dbReference>
<gene>
    <name evidence="10" type="ORF">ELI03_33010</name>
    <name evidence="9" type="ORF">ELI19_35160</name>
</gene>